<accession>A0A8T2VD33</accession>
<dbReference type="EMBL" id="CM035407">
    <property type="protein sequence ID" value="KAH7443535.1"/>
    <property type="molecule type" value="Genomic_DNA"/>
</dbReference>
<name>A0A8T2VD33_CERRI</name>
<feature type="region of interest" description="Disordered" evidence="1">
    <location>
        <begin position="54"/>
        <end position="76"/>
    </location>
</feature>
<keyword evidence="3" id="KW-1185">Reference proteome</keyword>
<protein>
    <submittedName>
        <fullName evidence="2">Uncharacterized protein</fullName>
    </submittedName>
</protein>
<evidence type="ECO:0000313" key="2">
    <source>
        <dbReference type="EMBL" id="KAH7443535.1"/>
    </source>
</evidence>
<evidence type="ECO:0000313" key="3">
    <source>
        <dbReference type="Proteomes" id="UP000825935"/>
    </source>
</evidence>
<organism evidence="2 3">
    <name type="scientific">Ceratopteris richardii</name>
    <name type="common">Triangle waterfern</name>
    <dbReference type="NCBI Taxonomy" id="49495"/>
    <lineage>
        <taxon>Eukaryota</taxon>
        <taxon>Viridiplantae</taxon>
        <taxon>Streptophyta</taxon>
        <taxon>Embryophyta</taxon>
        <taxon>Tracheophyta</taxon>
        <taxon>Polypodiopsida</taxon>
        <taxon>Polypodiidae</taxon>
        <taxon>Polypodiales</taxon>
        <taxon>Pteridineae</taxon>
        <taxon>Pteridaceae</taxon>
        <taxon>Parkerioideae</taxon>
        <taxon>Ceratopteris</taxon>
    </lineage>
</organism>
<dbReference type="Proteomes" id="UP000825935">
    <property type="component" value="Chromosome 2"/>
</dbReference>
<sequence>MPFTRKEAMGPKLKSVAGVQANSRTCGHTEVEDEDAVFCVGAKRVNVSRISLSGNVPTRRPMKKEGGGNGKPLGRGFEHVSETEILIAQVLVAMKDCSLSSKEPRSPAPFRNSEQDKMVAQTSSQARATSRAPLNAKTALQTFLQKRLAQKVPSRTNTDRLLPLSDATIKHSCPTEAQTKSHDSMSSENVHNKENMVRLMLNIDMQDERAQPKYRDMVDLYQRSGPRSSSGAN</sequence>
<feature type="region of interest" description="Disordered" evidence="1">
    <location>
        <begin position="1"/>
        <end position="27"/>
    </location>
</feature>
<dbReference type="AlphaFoldDB" id="A0A8T2VD33"/>
<comment type="caution">
    <text evidence="2">The sequence shown here is derived from an EMBL/GenBank/DDBJ whole genome shotgun (WGS) entry which is preliminary data.</text>
</comment>
<dbReference type="OrthoDB" id="10605608at2759"/>
<feature type="region of interest" description="Disordered" evidence="1">
    <location>
        <begin position="100"/>
        <end position="133"/>
    </location>
</feature>
<proteinExistence type="predicted"/>
<gene>
    <name evidence="2" type="ORF">KP509_02G039300</name>
</gene>
<reference evidence="2" key="1">
    <citation type="submission" date="2021-08" db="EMBL/GenBank/DDBJ databases">
        <title>WGS assembly of Ceratopteris richardii.</title>
        <authorList>
            <person name="Marchant D.B."/>
            <person name="Chen G."/>
            <person name="Jenkins J."/>
            <person name="Shu S."/>
            <person name="Leebens-Mack J."/>
            <person name="Grimwood J."/>
            <person name="Schmutz J."/>
            <person name="Soltis P."/>
            <person name="Soltis D."/>
            <person name="Chen Z.-H."/>
        </authorList>
    </citation>
    <scope>NUCLEOTIDE SEQUENCE</scope>
    <source>
        <strain evidence="2">Whitten #5841</strain>
        <tissue evidence="2">Leaf</tissue>
    </source>
</reference>
<evidence type="ECO:0000256" key="1">
    <source>
        <dbReference type="SAM" id="MobiDB-lite"/>
    </source>
</evidence>